<keyword evidence="2" id="KW-1185">Reference proteome</keyword>
<organism evidence="1 2">
    <name type="scientific">Cylindrotheca closterium</name>
    <dbReference type="NCBI Taxonomy" id="2856"/>
    <lineage>
        <taxon>Eukaryota</taxon>
        <taxon>Sar</taxon>
        <taxon>Stramenopiles</taxon>
        <taxon>Ochrophyta</taxon>
        <taxon>Bacillariophyta</taxon>
        <taxon>Bacillariophyceae</taxon>
        <taxon>Bacillariophycidae</taxon>
        <taxon>Bacillariales</taxon>
        <taxon>Bacillariaceae</taxon>
        <taxon>Cylindrotheca</taxon>
    </lineage>
</organism>
<accession>A0AAD2G823</accession>
<dbReference type="Proteomes" id="UP001295423">
    <property type="component" value="Unassembled WGS sequence"/>
</dbReference>
<sequence>VYNNTVVTYGAATEDYLKDGGTPISNFVPAGDGIFPGIGVPAVAISGASAALQWRCLDSLSL</sequence>
<protein>
    <submittedName>
        <fullName evidence="1">Uncharacterized protein</fullName>
    </submittedName>
</protein>
<evidence type="ECO:0000313" key="1">
    <source>
        <dbReference type="EMBL" id="CAJ1965629.1"/>
    </source>
</evidence>
<comment type="caution">
    <text evidence="1">The sequence shown here is derived from an EMBL/GenBank/DDBJ whole genome shotgun (WGS) entry which is preliminary data.</text>
</comment>
<name>A0AAD2G823_9STRA</name>
<dbReference type="AlphaFoldDB" id="A0AAD2G823"/>
<feature type="non-terminal residue" evidence="1">
    <location>
        <position position="1"/>
    </location>
</feature>
<evidence type="ECO:0000313" key="2">
    <source>
        <dbReference type="Proteomes" id="UP001295423"/>
    </source>
</evidence>
<proteinExistence type="predicted"/>
<dbReference type="EMBL" id="CAKOGP040002210">
    <property type="protein sequence ID" value="CAJ1965629.1"/>
    <property type="molecule type" value="Genomic_DNA"/>
</dbReference>
<reference evidence="1" key="1">
    <citation type="submission" date="2023-08" db="EMBL/GenBank/DDBJ databases">
        <authorList>
            <person name="Audoor S."/>
            <person name="Bilcke G."/>
        </authorList>
    </citation>
    <scope>NUCLEOTIDE SEQUENCE</scope>
</reference>
<gene>
    <name evidence="1" type="ORF">CYCCA115_LOCUS21221</name>
</gene>